<dbReference type="Proteomes" id="UP000113346">
    <property type="component" value="Segment"/>
</dbReference>
<dbReference type="Proteomes" id="UP000116555">
    <property type="component" value="Segment"/>
</dbReference>
<keyword evidence="4" id="KW-1185">Reference proteome</keyword>
<keyword evidence="1" id="KW-1133">Transmembrane helix</keyword>
<evidence type="ECO:0000313" key="2">
    <source>
        <dbReference type="EMBL" id="AEV80360.1"/>
    </source>
</evidence>
<accession>G8XT68</accession>
<dbReference type="GeneID" id="25026414"/>
<dbReference type="EMBL" id="FJ483969">
    <property type="protein sequence ID" value="AEV80544.1"/>
    <property type="molecule type" value="Genomic_DNA"/>
</dbReference>
<dbReference type="KEGG" id="vg:25026414"/>
<evidence type="ECO:0000256" key="1">
    <source>
        <dbReference type="SAM" id="Phobius"/>
    </source>
</evidence>
<name>G8XT68_SCMVC</name>
<gene>
    <name evidence="2" type="primary">O3</name>
</gene>
<protein>
    <submittedName>
        <fullName evidence="2">Protein O3</fullName>
    </submittedName>
</protein>
<organism evidence="2 4">
    <name type="scientific">Simian cytomegalovirus (strain Colburn)</name>
    <dbReference type="NCBI Taxonomy" id="50292"/>
    <lineage>
        <taxon>Viruses</taxon>
        <taxon>Duplodnaviria</taxon>
        <taxon>Heunggongvirae</taxon>
        <taxon>Peploviricota</taxon>
        <taxon>Herviviricetes</taxon>
        <taxon>Herpesvirales</taxon>
        <taxon>Orthoherpesviridae</taxon>
        <taxon>Betaherpesvirinae</taxon>
        <taxon>Cytomegalovirus</taxon>
        <taxon>Cytomegalovirus cercopithecinebeta5</taxon>
    </lineage>
</organism>
<keyword evidence="1" id="KW-0812">Transmembrane</keyword>
<dbReference type="EMBL" id="FJ483968">
    <property type="protein sequence ID" value="AEV80360.1"/>
    <property type="molecule type" value="Genomic_DNA"/>
</dbReference>
<dbReference type="RefSeq" id="YP_004935972.1">
    <property type="nucleotide sequence ID" value="NC_012783.2"/>
</dbReference>
<sequence length="68" mass="7693">MSQNGTCIYDDDLIDGGAMSVLVFILVLLSIILEIQCIVHFCRQGRLYRCCCPHHIPRIHTEASYPLS</sequence>
<reference evidence="2 4" key="1">
    <citation type="submission" date="2011-12" db="EMBL/GenBank/DDBJ databases">
        <title>Comparative genomics of primate cytomegaloviruses.</title>
        <authorList>
            <person name="Davison A.J."/>
            <person name="Holton M."/>
            <person name="Dolan A."/>
            <person name="Dargan D.J."/>
            <person name="Gatherer D."/>
            <person name="Hayward G.S."/>
        </authorList>
    </citation>
    <scope>NUCLEOTIDE SEQUENCE [LARGE SCALE GENOMIC DNA]</scope>
    <source>
        <strain evidence="2">2715</strain>
        <strain evidence="3">Colburn</strain>
    </source>
</reference>
<keyword evidence="1" id="KW-0472">Membrane</keyword>
<proteinExistence type="predicted"/>
<evidence type="ECO:0000313" key="4">
    <source>
        <dbReference type="Proteomes" id="UP000116555"/>
    </source>
</evidence>
<organismHost>
    <name type="scientific">Macaca</name>
    <name type="common">macaques</name>
    <dbReference type="NCBI Taxonomy" id="9539"/>
</organismHost>
<feature type="transmembrane region" description="Helical" evidence="1">
    <location>
        <begin position="18"/>
        <end position="39"/>
    </location>
</feature>
<evidence type="ECO:0000313" key="3">
    <source>
        <dbReference type="EMBL" id="AEV80544.1"/>
    </source>
</evidence>